<dbReference type="AlphaFoldDB" id="E8R7J9"/>
<dbReference type="KEGG" id="dmu:Desmu_0175"/>
<dbReference type="EMBL" id="CP002363">
    <property type="protein sequence ID" value="ADV64494.1"/>
    <property type="molecule type" value="Genomic_DNA"/>
</dbReference>
<accession>E8R7J9</accession>
<dbReference type="Proteomes" id="UP000001068">
    <property type="component" value="Chromosome"/>
</dbReference>
<organism evidence="1 2">
    <name type="scientific">Desulfurococcus mucosus (strain ATCC 35584 / DSM 2162 / JCM 9187 / O7/1)</name>
    <dbReference type="NCBI Taxonomy" id="765177"/>
    <lineage>
        <taxon>Archaea</taxon>
        <taxon>Thermoproteota</taxon>
        <taxon>Thermoprotei</taxon>
        <taxon>Desulfurococcales</taxon>
        <taxon>Desulfurococcaceae</taxon>
        <taxon>Desulfurococcus</taxon>
    </lineage>
</organism>
<evidence type="ECO:0000313" key="2">
    <source>
        <dbReference type="Proteomes" id="UP000001068"/>
    </source>
</evidence>
<gene>
    <name evidence="1" type="ordered locus">Desmu_0175</name>
</gene>
<dbReference type="eggNOG" id="arCOG11788">
    <property type="taxonomic scope" value="Archaea"/>
</dbReference>
<name>E8R7J9_DESM0</name>
<sequence>MAYITFRNSIVEVDGKAYSAPLVVLRGVFTGELALSRERVEGSLTVEDGVDVSVEDEAVFITQAVDLKGPTTSIGIREASRGVLVSIDNGRYKGAEATLILEKARAVVNLVFHPLNIKVVVENPYIEVEHRLFGVAVKARSL</sequence>
<proteinExistence type="predicted"/>
<dbReference type="HOGENOM" id="CLU_1811366_0_0_2"/>
<dbReference type="RefSeq" id="WP_013561716.1">
    <property type="nucleotide sequence ID" value="NC_014961.1"/>
</dbReference>
<keyword evidence="2" id="KW-1185">Reference proteome</keyword>
<dbReference type="GeneID" id="10152863"/>
<reference evidence="2" key="1">
    <citation type="submission" date="2010-11" db="EMBL/GenBank/DDBJ databases">
        <title>The complete genome of Desulfurococcus mucosus DSM 2162.</title>
        <authorList>
            <consortium name="US DOE Joint Genome Institute (JGI-PGF)"/>
            <person name="Lucas S."/>
            <person name="Copeland A."/>
            <person name="Lapidus A."/>
            <person name="Bruce D."/>
            <person name="Goodwin L."/>
            <person name="Pitluck S."/>
            <person name="Kyrpides N."/>
            <person name="Mavromatis K."/>
            <person name="Pagani I."/>
            <person name="Ivanova N."/>
            <person name="Ovchinnikova G."/>
            <person name="Chertkov O."/>
            <person name="Held B."/>
            <person name="Brettin T."/>
            <person name="Detter J.C."/>
            <person name="Tapia R."/>
            <person name="Han C."/>
            <person name="Land M."/>
            <person name="Hauser L."/>
            <person name="Markowitz V."/>
            <person name="Cheng J.-F."/>
            <person name="Hugenholtz P."/>
            <person name="Woyke T."/>
            <person name="Wu D."/>
            <person name="Wirth R."/>
            <person name="Bilek Y."/>
            <person name="Hader T."/>
            <person name="Klenk H.-P."/>
            <person name="Eisen J.A."/>
        </authorList>
    </citation>
    <scope>NUCLEOTIDE SEQUENCE [LARGE SCALE GENOMIC DNA]</scope>
    <source>
        <strain evidence="2">ATCC 35584 / DSM 2162 / JCM 9187 / O7/1</strain>
    </source>
</reference>
<protein>
    <submittedName>
        <fullName evidence="1">Uncharacterized protein</fullName>
    </submittedName>
</protein>
<reference evidence="1 2" key="2">
    <citation type="journal article" date="2011" name="Stand. Genomic Sci.">
        <title>Complete genome sequence of Desulfurococcus mucosus type strain (O7/1).</title>
        <authorList>
            <person name="Wirth R."/>
            <person name="Chertkov O."/>
            <person name="Held B."/>
            <person name="Lapidus A."/>
            <person name="Nolan M."/>
            <person name="Lucas S."/>
            <person name="Hammon N."/>
            <person name="Deshpande S."/>
            <person name="Cheng J.F."/>
            <person name="Tapia R."/>
            <person name="Han C."/>
            <person name="Goodwin L."/>
            <person name="Pitluck S."/>
            <person name="Liolios K."/>
            <person name="Ioanna P."/>
            <person name="Ivanova N."/>
            <person name="Mavromatis K."/>
            <person name="Mikhailova N."/>
            <person name="Pati A."/>
            <person name="Chen A."/>
            <person name="Palaniappan K."/>
            <person name="Land M."/>
            <person name="Hauser L."/>
            <person name="Chang Y.J."/>
            <person name="Jeffries C.D."/>
            <person name="Bilek Y."/>
            <person name="Hader T."/>
            <person name="Rohde M."/>
            <person name="Spring S."/>
            <person name="Sikorski J."/>
            <person name="Goker M."/>
            <person name="Woyke T."/>
            <person name="Bristow J."/>
            <person name="Eisen J.A."/>
            <person name="Markowitz V."/>
            <person name="Hugenholtz P."/>
            <person name="Kyrpides N.C."/>
            <person name="Klenk H.P."/>
        </authorList>
    </citation>
    <scope>NUCLEOTIDE SEQUENCE [LARGE SCALE GENOMIC DNA]</scope>
    <source>
        <strain evidence="2">ATCC 35584 / DSM 2162 / JCM 9187 / O7/1</strain>
    </source>
</reference>
<dbReference type="OrthoDB" id="381465at2157"/>
<evidence type="ECO:0000313" key="1">
    <source>
        <dbReference type="EMBL" id="ADV64494.1"/>
    </source>
</evidence>